<feature type="domain" description="Response regulatory" evidence="2">
    <location>
        <begin position="2"/>
        <end position="115"/>
    </location>
</feature>
<dbReference type="GO" id="GO:0003677">
    <property type="term" value="F:DNA binding"/>
    <property type="evidence" value="ECO:0007669"/>
    <property type="project" value="UniProtKB-KW"/>
</dbReference>
<dbReference type="Gene3D" id="2.40.50.1020">
    <property type="entry name" value="LytTr DNA-binding domain"/>
    <property type="match status" value="1"/>
</dbReference>
<dbReference type="PANTHER" id="PTHR37299:SF1">
    <property type="entry name" value="STAGE 0 SPORULATION PROTEIN A HOMOLOG"/>
    <property type="match status" value="1"/>
</dbReference>
<keyword evidence="4" id="KW-0238">DNA-binding</keyword>
<dbReference type="SUPFAM" id="SSF52172">
    <property type="entry name" value="CheY-like"/>
    <property type="match status" value="1"/>
</dbReference>
<dbReference type="InterPro" id="IPR011006">
    <property type="entry name" value="CheY-like_superfamily"/>
</dbReference>
<dbReference type="RefSeq" id="WP_220248197.1">
    <property type="nucleotide sequence ID" value="NZ_JAICCF010000001.1"/>
</dbReference>
<dbReference type="SMART" id="SM00850">
    <property type="entry name" value="LytTR"/>
    <property type="match status" value="1"/>
</dbReference>
<dbReference type="Pfam" id="PF04397">
    <property type="entry name" value="LytTR"/>
    <property type="match status" value="1"/>
</dbReference>
<dbReference type="Proteomes" id="UP000812961">
    <property type="component" value="Unassembled WGS sequence"/>
</dbReference>
<organism evidence="4 5">
    <name type="scientific">Chitinophaga rhizophila</name>
    <dbReference type="NCBI Taxonomy" id="2866212"/>
    <lineage>
        <taxon>Bacteria</taxon>
        <taxon>Pseudomonadati</taxon>
        <taxon>Bacteroidota</taxon>
        <taxon>Chitinophagia</taxon>
        <taxon>Chitinophagales</taxon>
        <taxon>Chitinophagaceae</taxon>
        <taxon>Chitinophaga</taxon>
    </lineage>
</organism>
<evidence type="ECO:0000259" key="3">
    <source>
        <dbReference type="PROSITE" id="PS50930"/>
    </source>
</evidence>
<evidence type="ECO:0000313" key="4">
    <source>
        <dbReference type="EMBL" id="MBW8682964.1"/>
    </source>
</evidence>
<keyword evidence="1" id="KW-0597">Phosphoprotein</keyword>
<protein>
    <submittedName>
        <fullName evidence="4">LytTR family DNA-binding domain-containing protein</fullName>
    </submittedName>
</protein>
<feature type="domain" description="HTH LytTR-type" evidence="3">
    <location>
        <begin position="147"/>
        <end position="252"/>
    </location>
</feature>
<dbReference type="PANTHER" id="PTHR37299">
    <property type="entry name" value="TRANSCRIPTIONAL REGULATOR-RELATED"/>
    <property type="match status" value="1"/>
</dbReference>
<dbReference type="InterPro" id="IPR001789">
    <property type="entry name" value="Sig_transdc_resp-reg_receiver"/>
</dbReference>
<feature type="modified residue" description="4-aspartylphosphate" evidence="1">
    <location>
        <position position="55"/>
    </location>
</feature>
<accession>A0ABS7G853</accession>
<sequence>MKVVIIEDEKITARDLAQTIRQLFPEVTVEKILGTVRESIAYFKSNTSAELIFSDIQLGDGLSFEIFPAVEIDIPVIFCTAYDEYALHAFKANGFDYILKPFTNESVTAAINKYLAFRGRIAGNTLPYRALEQLFSNRKGAEAGAVLVYQKDKIMPVSVNDIAFFYLKNGIVGLTTFDKKSYVVNKTMDDIGKMTEPLFFRANRQFLVNRKAVQDATSSLSRKLTLTLSVPVPETVTISREKMQQFLEWLTQR</sequence>
<evidence type="ECO:0000259" key="2">
    <source>
        <dbReference type="PROSITE" id="PS50110"/>
    </source>
</evidence>
<dbReference type="SMART" id="SM00448">
    <property type="entry name" value="REC"/>
    <property type="match status" value="1"/>
</dbReference>
<dbReference type="Gene3D" id="3.40.50.2300">
    <property type="match status" value="1"/>
</dbReference>
<evidence type="ECO:0000313" key="5">
    <source>
        <dbReference type="Proteomes" id="UP000812961"/>
    </source>
</evidence>
<dbReference type="InterPro" id="IPR007492">
    <property type="entry name" value="LytTR_DNA-bd_dom"/>
</dbReference>
<name>A0ABS7G853_9BACT</name>
<dbReference type="Pfam" id="PF00072">
    <property type="entry name" value="Response_reg"/>
    <property type="match status" value="1"/>
</dbReference>
<keyword evidence="5" id="KW-1185">Reference proteome</keyword>
<dbReference type="PROSITE" id="PS50110">
    <property type="entry name" value="RESPONSE_REGULATORY"/>
    <property type="match status" value="1"/>
</dbReference>
<dbReference type="EMBL" id="JAICCF010000001">
    <property type="protein sequence ID" value="MBW8682964.1"/>
    <property type="molecule type" value="Genomic_DNA"/>
</dbReference>
<comment type="caution">
    <text evidence="4">The sequence shown here is derived from an EMBL/GenBank/DDBJ whole genome shotgun (WGS) entry which is preliminary data.</text>
</comment>
<evidence type="ECO:0000256" key="1">
    <source>
        <dbReference type="PROSITE-ProRule" id="PRU00169"/>
    </source>
</evidence>
<dbReference type="PROSITE" id="PS50930">
    <property type="entry name" value="HTH_LYTTR"/>
    <property type="match status" value="1"/>
</dbReference>
<reference evidence="4 5" key="1">
    <citation type="submission" date="2021-08" db="EMBL/GenBank/DDBJ databases">
        <title>The genome sequence of Chitinophaga sp. B61.</title>
        <authorList>
            <person name="Zhang X."/>
        </authorList>
    </citation>
    <scope>NUCLEOTIDE SEQUENCE [LARGE SCALE GENOMIC DNA]</scope>
    <source>
        <strain evidence="4 5">B61</strain>
    </source>
</reference>
<dbReference type="InterPro" id="IPR046947">
    <property type="entry name" value="LytR-like"/>
</dbReference>
<proteinExistence type="predicted"/>
<gene>
    <name evidence="4" type="ORF">K1Y79_01340</name>
</gene>